<dbReference type="InterPro" id="IPR030963">
    <property type="entry name" value="DHQ_synth_fam"/>
</dbReference>
<comment type="cofactor">
    <cofactor evidence="2 19">
        <name>NAD(+)</name>
        <dbReference type="ChEBI" id="CHEBI:57540"/>
    </cofactor>
</comment>
<dbReference type="InterPro" id="IPR016037">
    <property type="entry name" value="DHQ_synth_AroB"/>
</dbReference>
<dbReference type="Pfam" id="PF01761">
    <property type="entry name" value="DHQ_synthase"/>
    <property type="match status" value="1"/>
</dbReference>
<evidence type="ECO:0000256" key="4">
    <source>
        <dbReference type="ARBA" id="ARBA00003485"/>
    </source>
</evidence>
<comment type="pathway">
    <text evidence="6 19">Metabolic intermediate biosynthesis; chorismate biosynthesis; chorismate from D-erythrose 4-phosphate and phosphoenolpyruvate: step 2/7.</text>
</comment>
<dbReference type="GO" id="GO:0009423">
    <property type="term" value="P:chorismate biosynthetic process"/>
    <property type="evidence" value="ECO:0007669"/>
    <property type="project" value="UniProtKB-UniRule"/>
</dbReference>
<feature type="binding site" evidence="19">
    <location>
        <position position="184"/>
    </location>
    <ligand>
        <name>Zn(2+)</name>
        <dbReference type="ChEBI" id="CHEBI:29105"/>
    </ligand>
</feature>
<name>A0AA42CP71_9SPHN</name>
<dbReference type="NCBIfam" id="TIGR01357">
    <property type="entry name" value="aroB"/>
    <property type="match status" value="1"/>
</dbReference>
<comment type="similarity">
    <text evidence="7 19">Belongs to the sugar phosphate cyclases superfamily. Dehydroquinate synthase family.</text>
</comment>
<keyword evidence="17 19" id="KW-0456">Lyase</keyword>
<evidence type="ECO:0000256" key="9">
    <source>
        <dbReference type="ARBA" id="ARBA00017684"/>
    </source>
</evidence>
<dbReference type="GO" id="GO:0046872">
    <property type="term" value="F:metal ion binding"/>
    <property type="evidence" value="ECO:0007669"/>
    <property type="project" value="UniProtKB-KW"/>
</dbReference>
<gene>
    <name evidence="19 22" type="primary">aroB</name>
    <name evidence="22" type="ORF">NEE01_05985</name>
</gene>
<feature type="domain" description="3-dehydroquinate synthase N-terminal" evidence="20">
    <location>
        <begin position="67"/>
        <end position="179"/>
    </location>
</feature>
<dbReference type="PIRSF" id="PIRSF001455">
    <property type="entry name" value="DHQ_synth"/>
    <property type="match status" value="1"/>
</dbReference>
<dbReference type="Gene3D" id="3.40.50.1970">
    <property type="match status" value="1"/>
</dbReference>
<dbReference type="RefSeq" id="WP_265268268.1">
    <property type="nucleotide sequence ID" value="NZ_JANFAV010000003.1"/>
</dbReference>
<dbReference type="EC" id="4.2.3.4" evidence="8 19"/>
<dbReference type="Pfam" id="PF24621">
    <property type="entry name" value="DHQS_C"/>
    <property type="match status" value="1"/>
</dbReference>
<feature type="binding site" evidence="19">
    <location>
        <position position="151"/>
    </location>
    <ligand>
        <name>NAD(+)</name>
        <dbReference type="ChEBI" id="CHEBI:57540"/>
    </ligand>
</feature>
<dbReference type="CDD" id="cd08195">
    <property type="entry name" value="DHQS"/>
    <property type="match status" value="1"/>
</dbReference>
<evidence type="ECO:0000259" key="21">
    <source>
        <dbReference type="Pfam" id="PF24621"/>
    </source>
</evidence>
<feature type="binding site" evidence="19">
    <location>
        <begin position="129"/>
        <end position="130"/>
    </location>
    <ligand>
        <name>NAD(+)</name>
        <dbReference type="ChEBI" id="CHEBI:57540"/>
    </ligand>
</feature>
<keyword evidence="10 19" id="KW-0963">Cytoplasm</keyword>
<evidence type="ECO:0000256" key="18">
    <source>
        <dbReference type="ARBA" id="ARBA00023285"/>
    </source>
</evidence>
<reference evidence="22" key="1">
    <citation type="submission" date="2022-06" db="EMBL/GenBank/DDBJ databases">
        <title>Sphingomonas sp. nov. isolated from rhizosphere soil of tomato.</title>
        <authorList>
            <person name="Dong H."/>
            <person name="Gao R."/>
        </authorList>
    </citation>
    <scope>NUCLEOTIDE SEQUENCE</scope>
    <source>
        <strain evidence="22">MMSM24</strain>
    </source>
</reference>
<dbReference type="FunFam" id="3.40.50.1970:FF:000007">
    <property type="entry name" value="Pentafunctional AROM polypeptide"/>
    <property type="match status" value="1"/>
</dbReference>
<keyword evidence="13 19" id="KW-0547">Nucleotide-binding</keyword>
<keyword evidence="14 19" id="KW-0862">Zinc</keyword>
<evidence type="ECO:0000256" key="1">
    <source>
        <dbReference type="ARBA" id="ARBA00001393"/>
    </source>
</evidence>
<keyword evidence="18 19" id="KW-0170">Cobalt</keyword>
<evidence type="ECO:0000256" key="7">
    <source>
        <dbReference type="ARBA" id="ARBA00005412"/>
    </source>
</evidence>
<dbReference type="PANTHER" id="PTHR43622:SF7">
    <property type="entry name" value="3-DEHYDROQUINATE SYNTHASE, CHLOROPLASTIC"/>
    <property type="match status" value="1"/>
</dbReference>
<dbReference type="HAMAP" id="MF_00110">
    <property type="entry name" value="DHQ_synthase"/>
    <property type="match status" value="1"/>
</dbReference>
<evidence type="ECO:0000256" key="13">
    <source>
        <dbReference type="ARBA" id="ARBA00022741"/>
    </source>
</evidence>
<evidence type="ECO:0000256" key="15">
    <source>
        <dbReference type="ARBA" id="ARBA00023027"/>
    </source>
</evidence>
<dbReference type="InterPro" id="IPR056179">
    <property type="entry name" value="DHQS_C"/>
</dbReference>
<feature type="binding site" evidence="19">
    <location>
        <position position="248"/>
    </location>
    <ligand>
        <name>Zn(2+)</name>
        <dbReference type="ChEBI" id="CHEBI:29105"/>
    </ligand>
</feature>
<dbReference type="GO" id="GO:0000166">
    <property type="term" value="F:nucleotide binding"/>
    <property type="evidence" value="ECO:0007669"/>
    <property type="project" value="UniProtKB-KW"/>
</dbReference>
<keyword evidence="12 19" id="KW-0479">Metal-binding</keyword>
<evidence type="ECO:0000256" key="11">
    <source>
        <dbReference type="ARBA" id="ARBA00022605"/>
    </source>
</evidence>
<evidence type="ECO:0000256" key="19">
    <source>
        <dbReference type="HAMAP-Rule" id="MF_00110"/>
    </source>
</evidence>
<dbReference type="PANTHER" id="PTHR43622">
    <property type="entry name" value="3-DEHYDROQUINATE SYNTHASE"/>
    <property type="match status" value="1"/>
</dbReference>
<evidence type="ECO:0000256" key="10">
    <source>
        <dbReference type="ARBA" id="ARBA00022490"/>
    </source>
</evidence>
<dbReference type="Gene3D" id="1.20.1090.10">
    <property type="entry name" value="Dehydroquinate synthase-like - alpha domain"/>
    <property type="match status" value="1"/>
</dbReference>
<dbReference type="GO" id="GO:0009073">
    <property type="term" value="P:aromatic amino acid family biosynthetic process"/>
    <property type="evidence" value="ECO:0007669"/>
    <property type="project" value="UniProtKB-KW"/>
</dbReference>
<evidence type="ECO:0000313" key="22">
    <source>
        <dbReference type="EMBL" id="MCW6534335.1"/>
    </source>
</evidence>
<dbReference type="EMBL" id="JANFAV010000003">
    <property type="protein sequence ID" value="MCW6534335.1"/>
    <property type="molecule type" value="Genomic_DNA"/>
</dbReference>
<keyword evidence="23" id="KW-1185">Reference proteome</keyword>
<feature type="binding site" evidence="19">
    <location>
        <position position="142"/>
    </location>
    <ligand>
        <name>NAD(+)</name>
        <dbReference type="ChEBI" id="CHEBI:57540"/>
    </ligand>
</feature>
<evidence type="ECO:0000256" key="12">
    <source>
        <dbReference type="ARBA" id="ARBA00022723"/>
    </source>
</evidence>
<dbReference type="GO" id="GO:0008652">
    <property type="term" value="P:amino acid biosynthetic process"/>
    <property type="evidence" value="ECO:0007669"/>
    <property type="project" value="UniProtKB-KW"/>
</dbReference>
<evidence type="ECO:0000256" key="3">
    <source>
        <dbReference type="ARBA" id="ARBA00001947"/>
    </source>
</evidence>
<protein>
    <recommendedName>
        <fullName evidence="9 19">3-dehydroquinate synthase</fullName>
        <shortName evidence="19">DHQS</shortName>
        <ecNumber evidence="8 19">4.2.3.4</ecNumber>
    </recommendedName>
</protein>
<evidence type="ECO:0000256" key="14">
    <source>
        <dbReference type="ARBA" id="ARBA00022833"/>
    </source>
</evidence>
<evidence type="ECO:0000256" key="5">
    <source>
        <dbReference type="ARBA" id="ARBA00004496"/>
    </source>
</evidence>
<dbReference type="Proteomes" id="UP001165565">
    <property type="component" value="Unassembled WGS sequence"/>
</dbReference>
<comment type="caution">
    <text evidence="22">The sequence shown here is derived from an EMBL/GenBank/DDBJ whole genome shotgun (WGS) entry which is preliminary data.</text>
</comment>
<evidence type="ECO:0000256" key="8">
    <source>
        <dbReference type="ARBA" id="ARBA00013031"/>
    </source>
</evidence>
<keyword evidence="16 19" id="KW-0057">Aromatic amino acid biosynthesis</keyword>
<evidence type="ECO:0000256" key="16">
    <source>
        <dbReference type="ARBA" id="ARBA00023141"/>
    </source>
</evidence>
<dbReference type="InterPro" id="IPR030960">
    <property type="entry name" value="DHQS/DOIS_N"/>
</dbReference>
<evidence type="ECO:0000256" key="6">
    <source>
        <dbReference type="ARBA" id="ARBA00004661"/>
    </source>
</evidence>
<evidence type="ECO:0000259" key="20">
    <source>
        <dbReference type="Pfam" id="PF01761"/>
    </source>
</evidence>
<sequence length="367" mass="38073">MSVVKVELGARSYPVIIESGLLGRAGGHLAPLARGRPIVIVADANVSAHLETLRAALDAAGVASEPIVLPAGEGSKSWATLEALTDRLLDLGVERGDHVVALGGGVIGDLVGFATAILKRGCGFVQVPTTLLAQVDSSVGGKTGINARAGKNLVGAFHQPKMVLIDPDVLDTLPPRQLRAGYAEVVKYGLIDDADFFAWCEANGAKLLAGDAAARTHAIAYSVAAKARIVGDDEFETSGRRALLNLGHTFGHALEAEAGFSDRLLHGEAVAAGCALAFGFSAAQGLCDAADAARVAAHWRESKLPDGLTAAGIDAPAARLVEHMRHDKKASAGRIPFLLARGIGQTYLDRDVDLGAVEAFLEALLKH</sequence>
<dbReference type="GO" id="GO:0003856">
    <property type="term" value="F:3-dehydroquinate synthase activity"/>
    <property type="evidence" value="ECO:0007669"/>
    <property type="project" value="UniProtKB-UniRule"/>
</dbReference>
<evidence type="ECO:0000256" key="2">
    <source>
        <dbReference type="ARBA" id="ARBA00001911"/>
    </source>
</evidence>
<feature type="binding site" evidence="19">
    <location>
        <position position="266"/>
    </location>
    <ligand>
        <name>Zn(2+)</name>
        <dbReference type="ChEBI" id="CHEBI:29105"/>
    </ligand>
</feature>
<evidence type="ECO:0000256" key="17">
    <source>
        <dbReference type="ARBA" id="ARBA00023239"/>
    </source>
</evidence>
<organism evidence="22 23">
    <name type="scientific">Sphingomonas lycopersici</name>
    <dbReference type="NCBI Taxonomy" id="2951807"/>
    <lineage>
        <taxon>Bacteria</taxon>
        <taxon>Pseudomonadati</taxon>
        <taxon>Pseudomonadota</taxon>
        <taxon>Alphaproteobacteria</taxon>
        <taxon>Sphingomonadales</taxon>
        <taxon>Sphingomonadaceae</taxon>
        <taxon>Sphingomonas</taxon>
    </lineage>
</organism>
<dbReference type="GO" id="GO:0005737">
    <property type="term" value="C:cytoplasm"/>
    <property type="evidence" value="ECO:0007669"/>
    <property type="project" value="UniProtKB-SubCell"/>
</dbReference>
<keyword evidence="11 19" id="KW-0028">Amino-acid biosynthesis</keyword>
<comment type="subcellular location">
    <subcellularLocation>
        <location evidence="5 19">Cytoplasm</location>
    </subcellularLocation>
</comment>
<dbReference type="AlphaFoldDB" id="A0AA42CP71"/>
<dbReference type="InterPro" id="IPR050071">
    <property type="entry name" value="Dehydroquinate_synthase"/>
</dbReference>
<comment type="function">
    <text evidence="4 19">Catalyzes the conversion of 3-deoxy-D-arabino-heptulosonate 7-phosphate (DAHP) to dehydroquinate (DHQ).</text>
</comment>
<feature type="binding site" evidence="19">
    <location>
        <begin position="105"/>
        <end position="109"/>
    </location>
    <ligand>
        <name>NAD(+)</name>
        <dbReference type="ChEBI" id="CHEBI:57540"/>
    </ligand>
</feature>
<comment type="catalytic activity">
    <reaction evidence="1 19">
        <text>7-phospho-2-dehydro-3-deoxy-D-arabino-heptonate = 3-dehydroquinate + phosphate</text>
        <dbReference type="Rhea" id="RHEA:21968"/>
        <dbReference type="ChEBI" id="CHEBI:32364"/>
        <dbReference type="ChEBI" id="CHEBI:43474"/>
        <dbReference type="ChEBI" id="CHEBI:58394"/>
        <dbReference type="EC" id="4.2.3.4"/>
    </reaction>
</comment>
<comment type="cofactor">
    <cofactor evidence="19">
        <name>Co(2+)</name>
        <dbReference type="ChEBI" id="CHEBI:48828"/>
    </cofactor>
    <cofactor evidence="19">
        <name>Zn(2+)</name>
        <dbReference type="ChEBI" id="CHEBI:29105"/>
    </cofactor>
    <text evidence="19">Binds 1 divalent metal cation per subunit. Can use either Co(2+) or Zn(2+).</text>
</comment>
<dbReference type="SUPFAM" id="SSF56796">
    <property type="entry name" value="Dehydroquinate synthase-like"/>
    <property type="match status" value="1"/>
</dbReference>
<evidence type="ECO:0000313" key="23">
    <source>
        <dbReference type="Proteomes" id="UP001165565"/>
    </source>
</evidence>
<feature type="domain" description="3-dehydroquinate synthase C-terminal" evidence="21">
    <location>
        <begin position="181"/>
        <end position="330"/>
    </location>
</feature>
<comment type="caution">
    <text evidence="19">Lacks conserved residue(s) required for the propagation of feature annotation.</text>
</comment>
<proteinExistence type="inferred from homology"/>
<keyword evidence="15 19" id="KW-0520">NAD</keyword>
<accession>A0AA42CP71</accession>
<comment type="cofactor">
    <cofactor evidence="3">
        <name>Zn(2+)</name>
        <dbReference type="ChEBI" id="CHEBI:29105"/>
    </cofactor>
</comment>